<dbReference type="InterPro" id="IPR032030">
    <property type="entry name" value="YscD_cytoplasmic_dom"/>
</dbReference>
<evidence type="ECO:0000313" key="3">
    <source>
        <dbReference type="EMBL" id="AIE92902.1"/>
    </source>
</evidence>
<dbReference type="InterPro" id="IPR008984">
    <property type="entry name" value="SMAD_FHA_dom_sf"/>
</dbReference>
<dbReference type="Gene3D" id="2.60.200.20">
    <property type="match status" value="1"/>
</dbReference>
<accession>A0A075FTC9</accession>
<dbReference type="CDD" id="cd00060">
    <property type="entry name" value="FHA"/>
    <property type="match status" value="1"/>
</dbReference>
<evidence type="ECO:0000259" key="2">
    <source>
        <dbReference type="Pfam" id="PF16697"/>
    </source>
</evidence>
<feature type="transmembrane region" description="Helical" evidence="1">
    <location>
        <begin position="62"/>
        <end position="88"/>
    </location>
</feature>
<protein>
    <recommendedName>
        <fullName evidence="2">YscD cytoplasmic domain-containing protein</fullName>
    </recommendedName>
</protein>
<reference evidence="3" key="1">
    <citation type="journal article" date="2014" name="Genome Biol. Evol.">
        <title>Pangenome evidence for extensive interdomain horizontal transfer affecting lineage core and shell genes in uncultured planktonic thaumarchaeota and euryarchaeota.</title>
        <authorList>
            <person name="Deschamps P."/>
            <person name="Zivanovic Y."/>
            <person name="Moreira D."/>
            <person name="Rodriguez-Valera F."/>
            <person name="Lopez-Garcia P."/>
        </authorList>
    </citation>
    <scope>NUCLEOTIDE SEQUENCE</scope>
</reference>
<feature type="transmembrane region" description="Helical" evidence="1">
    <location>
        <begin position="123"/>
        <end position="144"/>
    </location>
</feature>
<feature type="transmembrane region" description="Helical" evidence="1">
    <location>
        <begin position="94"/>
        <end position="111"/>
    </location>
</feature>
<feature type="domain" description="YscD cytoplasmic" evidence="2">
    <location>
        <begin position="177"/>
        <end position="264"/>
    </location>
</feature>
<keyword evidence="1" id="KW-1133">Transmembrane helix</keyword>
<sequence>MQSGFHAFYALPVTGLSGLNNIWLNKFIFEGAIVGLGLGMVLQVRVSLWYHYELVHILSKMFIGAFIGAILGIICFSIGELLQVWLVLPVLSRIASWTLLGLLLVGTTELFHSRSGFLRPRIISGGIGGTIGGGIFEFLLLYQMTGPDHLLGLILVGISISLFIGITENRATSFALRVVSGKQEGQIFLLDQNRFTLGYGSQNDFILKGYAEVCDLHASILKKGKEVIIENADEGGEVLVNYRLVDQQSMKKGDVIKIGTALLQYYEI</sequence>
<keyword evidence="1" id="KW-0472">Membrane</keyword>
<feature type="transmembrane region" description="Helical" evidence="1">
    <location>
        <begin position="150"/>
        <end position="167"/>
    </location>
</feature>
<dbReference type="AlphaFoldDB" id="A0A075FTC9"/>
<dbReference type="SUPFAM" id="SSF49879">
    <property type="entry name" value="SMAD/FHA domain"/>
    <property type="match status" value="1"/>
</dbReference>
<keyword evidence="1" id="KW-0812">Transmembrane</keyword>
<name>A0A075FTC9_9EURY</name>
<dbReference type="Pfam" id="PF16697">
    <property type="entry name" value="Yop-YscD_cpl"/>
    <property type="match status" value="1"/>
</dbReference>
<feature type="transmembrane region" description="Helical" evidence="1">
    <location>
        <begin position="27"/>
        <end position="50"/>
    </location>
</feature>
<evidence type="ECO:0000256" key="1">
    <source>
        <dbReference type="SAM" id="Phobius"/>
    </source>
</evidence>
<proteinExistence type="predicted"/>
<dbReference type="EMBL" id="KF900379">
    <property type="protein sequence ID" value="AIE92902.1"/>
    <property type="molecule type" value="Genomic_DNA"/>
</dbReference>
<organism evidence="3">
    <name type="scientific">uncultured marine group II/III euryarchaeote AD1000_29_E08</name>
    <dbReference type="NCBI Taxonomy" id="1457749"/>
    <lineage>
        <taxon>Archaea</taxon>
        <taxon>Methanobacteriati</taxon>
        <taxon>Methanobacteriota</taxon>
        <taxon>environmental samples</taxon>
    </lineage>
</organism>